<dbReference type="PANTHER" id="PTHR30273">
    <property type="entry name" value="PERIPLASMIC SIGNAL SENSOR AND SIGMA FACTOR ACTIVATOR FECR-RELATED"/>
    <property type="match status" value="1"/>
</dbReference>
<keyword evidence="5" id="KW-1185">Reference proteome</keyword>
<evidence type="ECO:0000259" key="3">
    <source>
        <dbReference type="Pfam" id="PF16344"/>
    </source>
</evidence>
<evidence type="ECO:0000259" key="2">
    <source>
        <dbReference type="Pfam" id="PF04773"/>
    </source>
</evidence>
<dbReference type="InterPro" id="IPR006860">
    <property type="entry name" value="FecR"/>
</dbReference>
<dbReference type="Gene3D" id="3.55.50.30">
    <property type="match status" value="1"/>
</dbReference>
<dbReference type="Gene3D" id="2.60.120.1440">
    <property type="match status" value="1"/>
</dbReference>
<evidence type="ECO:0000313" key="5">
    <source>
        <dbReference type="Proteomes" id="UP001501508"/>
    </source>
</evidence>
<dbReference type="Proteomes" id="UP001501508">
    <property type="component" value="Unassembled WGS sequence"/>
</dbReference>
<dbReference type="RefSeq" id="WP_345029031.1">
    <property type="nucleotide sequence ID" value="NZ_BAABEY010000023.1"/>
</dbReference>
<reference evidence="5" key="1">
    <citation type="journal article" date="2019" name="Int. J. Syst. Evol. Microbiol.">
        <title>The Global Catalogue of Microorganisms (GCM) 10K type strain sequencing project: providing services to taxonomists for standard genome sequencing and annotation.</title>
        <authorList>
            <consortium name="The Broad Institute Genomics Platform"/>
            <consortium name="The Broad Institute Genome Sequencing Center for Infectious Disease"/>
            <person name="Wu L."/>
            <person name="Ma J."/>
        </authorList>
    </citation>
    <scope>NUCLEOTIDE SEQUENCE [LARGE SCALE GENOMIC DNA]</scope>
    <source>
        <strain evidence="5">JCM 31920</strain>
    </source>
</reference>
<accession>A0ABP8LZU3</accession>
<proteinExistence type="predicted"/>
<evidence type="ECO:0000256" key="1">
    <source>
        <dbReference type="SAM" id="Phobius"/>
    </source>
</evidence>
<feature type="domain" description="Protein FecR C-terminal" evidence="3">
    <location>
        <begin position="273"/>
        <end position="340"/>
    </location>
</feature>
<name>A0ABP8LZU3_9BACT</name>
<feature type="domain" description="FecR protein" evidence="2">
    <location>
        <begin position="124"/>
        <end position="212"/>
    </location>
</feature>
<organism evidence="4 5">
    <name type="scientific">Ravibacter arvi</name>
    <dbReference type="NCBI Taxonomy" id="2051041"/>
    <lineage>
        <taxon>Bacteria</taxon>
        <taxon>Pseudomonadati</taxon>
        <taxon>Bacteroidota</taxon>
        <taxon>Cytophagia</taxon>
        <taxon>Cytophagales</taxon>
        <taxon>Spirosomataceae</taxon>
        <taxon>Ravibacter</taxon>
    </lineage>
</organism>
<sequence>MSKQNFYSLLTRYRNGTCTDREKRLVAQWFALLDEEVPDQTPQETKALEDRLWKAIQKRKQKKTNRHGNWLIWWKSAAAFVVFAAAGWAIYRSVSEKATEFPATPFSSTAAGPATGVTVVSSGEKDKTVHLPDGSEILLAPNSSLEYPAHFRADKREVALNGKAFFKVTGDPNRPFLVYSGEIVTRVLGTSFWVDGSDPVRPIEVSVVTGKVTVSKRSENGDGDNGLSRHGVILTANQKASFSNGSRQFELGLVEQPVLVVPESSVLTPDESFNFEDTPATAVIEKLESAYGIEIILENEALKGCLFRGDISHQPLFIQLDLLCSASNATYEIIGTRVLISGKPCD</sequence>
<dbReference type="PANTHER" id="PTHR30273:SF2">
    <property type="entry name" value="PROTEIN FECR"/>
    <property type="match status" value="1"/>
</dbReference>
<evidence type="ECO:0008006" key="6">
    <source>
        <dbReference type="Google" id="ProtNLM"/>
    </source>
</evidence>
<dbReference type="EMBL" id="BAABEY010000023">
    <property type="protein sequence ID" value="GAA4439855.1"/>
    <property type="molecule type" value="Genomic_DNA"/>
</dbReference>
<feature type="transmembrane region" description="Helical" evidence="1">
    <location>
        <begin position="70"/>
        <end position="91"/>
    </location>
</feature>
<protein>
    <recommendedName>
        <fullName evidence="6">FecR family protein</fullName>
    </recommendedName>
</protein>
<dbReference type="PIRSF" id="PIRSF018266">
    <property type="entry name" value="FecR"/>
    <property type="match status" value="1"/>
</dbReference>
<dbReference type="InterPro" id="IPR032508">
    <property type="entry name" value="FecR_C"/>
</dbReference>
<gene>
    <name evidence="4" type="ORF">GCM10023091_22700</name>
</gene>
<dbReference type="InterPro" id="IPR012373">
    <property type="entry name" value="Ferrdict_sens_TM"/>
</dbReference>
<dbReference type="Pfam" id="PF16344">
    <property type="entry name" value="FecR_C"/>
    <property type="match status" value="1"/>
</dbReference>
<keyword evidence="1" id="KW-0812">Transmembrane</keyword>
<evidence type="ECO:0000313" key="4">
    <source>
        <dbReference type="EMBL" id="GAA4439855.1"/>
    </source>
</evidence>
<keyword evidence="1" id="KW-0472">Membrane</keyword>
<comment type="caution">
    <text evidence="4">The sequence shown here is derived from an EMBL/GenBank/DDBJ whole genome shotgun (WGS) entry which is preliminary data.</text>
</comment>
<keyword evidence="1" id="KW-1133">Transmembrane helix</keyword>
<dbReference type="Pfam" id="PF04773">
    <property type="entry name" value="FecR"/>
    <property type="match status" value="1"/>
</dbReference>